<evidence type="ECO:0000256" key="6">
    <source>
        <dbReference type="RuleBase" id="RU000487"/>
    </source>
</evidence>
<dbReference type="KEGG" id="ngr:NAEGRDRAFT_60433"/>
<evidence type="ECO:0000256" key="5">
    <source>
        <dbReference type="ARBA" id="ARBA00023212"/>
    </source>
</evidence>
<dbReference type="SMART" id="SM00268">
    <property type="entry name" value="ACTIN"/>
    <property type="match status" value="1"/>
</dbReference>
<dbReference type="FunFam" id="3.30.420.40:FF:000148">
    <property type="entry name" value="Actin, alpha skeletal muscle"/>
    <property type="match status" value="1"/>
</dbReference>
<dbReference type="GeneID" id="8861322"/>
<keyword evidence="3" id="KW-0547">Nucleotide-binding</keyword>
<evidence type="ECO:0008006" key="9">
    <source>
        <dbReference type="Google" id="ProtNLM"/>
    </source>
</evidence>
<name>D2V8A6_NAEGR</name>
<dbReference type="AlphaFoldDB" id="D2V8A6"/>
<sequence length="370" mass="41345">MSLDVQAIVIDYGSSFMKVGFAGDDAPRAVFPSIIGKPNEKNVPITPGTHDLYVGEEPESWRLRNQLPKFPISRSIIIDWDGFEKLLHHSLYNELQISPEEHPMLISESAMNSKVNREKMTETLFETFNIPAFCIAVNAVLSLCSMNQVSGVMLESGGGISIVVPVYEGYVLRNAVIELDLAGGDVSKYLEKILMESGHSITEEIIINNIKENACEVALNFELEMNSDEKTKFELPDGTQIDIGPSERFQCTEIMFQPSLIGMECNGIHEIIYRSIGYCEIDIRKELYNNIGLGGGNTLFKGFSERLNKELTNLAPSSININVHALPDRRYSSWIGGSILASSESFDSLPWILKEEYEEFGASIVHRKCF</sequence>
<comment type="subcellular location">
    <subcellularLocation>
        <location evidence="1">Cytoplasm</location>
        <location evidence="1">Cytoskeleton</location>
    </subcellularLocation>
</comment>
<proteinExistence type="inferred from homology"/>
<dbReference type="EMBL" id="GG738856">
    <property type="protein sequence ID" value="EFC47145.1"/>
    <property type="molecule type" value="Genomic_DNA"/>
</dbReference>
<dbReference type="InterPro" id="IPR043129">
    <property type="entry name" value="ATPase_NBD"/>
</dbReference>
<evidence type="ECO:0000313" key="8">
    <source>
        <dbReference type="Proteomes" id="UP000006671"/>
    </source>
</evidence>
<evidence type="ECO:0000256" key="3">
    <source>
        <dbReference type="ARBA" id="ARBA00022741"/>
    </source>
</evidence>
<organism evidence="8">
    <name type="scientific">Naegleria gruberi</name>
    <name type="common">Amoeba</name>
    <dbReference type="NCBI Taxonomy" id="5762"/>
    <lineage>
        <taxon>Eukaryota</taxon>
        <taxon>Discoba</taxon>
        <taxon>Heterolobosea</taxon>
        <taxon>Tetramitia</taxon>
        <taxon>Eutetramitia</taxon>
        <taxon>Vahlkampfiidae</taxon>
        <taxon>Naegleria</taxon>
    </lineage>
</organism>
<dbReference type="VEuPathDB" id="AmoebaDB:NAEGRDRAFT_60433"/>
<dbReference type="GO" id="GO:0005856">
    <property type="term" value="C:cytoskeleton"/>
    <property type="evidence" value="ECO:0007669"/>
    <property type="project" value="UniProtKB-SubCell"/>
</dbReference>
<keyword evidence="4" id="KW-0067">ATP-binding</keyword>
<accession>D2V8A6</accession>
<evidence type="ECO:0000313" key="7">
    <source>
        <dbReference type="EMBL" id="EFC47145.1"/>
    </source>
</evidence>
<gene>
    <name evidence="7" type="ORF">NAEGRDRAFT_60433</name>
</gene>
<dbReference type="Pfam" id="PF00022">
    <property type="entry name" value="Actin"/>
    <property type="match status" value="1"/>
</dbReference>
<dbReference type="PANTHER" id="PTHR11937">
    <property type="entry name" value="ACTIN"/>
    <property type="match status" value="1"/>
</dbReference>
<reference evidence="7 8" key="1">
    <citation type="journal article" date="2010" name="Cell">
        <title>The genome of Naegleria gruberi illuminates early eukaryotic versatility.</title>
        <authorList>
            <person name="Fritz-Laylin L.K."/>
            <person name="Prochnik S.E."/>
            <person name="Ginger M.L."/>
            <person name="Dacks J.B."/>
            <person name="Carpenter M.L."/>
            <person name="Field M.C."/>
            <person name="Kuo A."/>
            <person name="Paredez A."/>
            <person name="Chapman J."/>
            <person name="Pham J."/>
            <person name="Shu S."/>
            <person name="Neupane R."/>
            <person name="Cipriano M."/>
            <person name="Mancuso J."/>
            <person name="Tu H."/>
            <person name="Salamov A."/>
            <person name="Lindquist E."/>
            <person name="Shapiro H."/>
            <person name="Lucas S."/>
            <person name="Grigoriev I.V."/>
            <person name="Cande W.Z."/>
            <person name="Fulton C."/>
            <person name="Rokhsar D.S."/>
            <person name="Dawson S.C."/>
        </authorList>
    </citation>
    <scope>NUCLEOTIDE SEQUENCE [LARGE SCALE GENOMIC DNA]</scope>
    <source>
        <strain evidence="7 8">NEG-M</strain>
    </source>
</reference>
<keyword evidence="5" id="KW-0206">Cytoskeleton</keyword>
<dbReference type="Gene3D" id="3.90.640.10">
    <property type="entry name" value="Actin, Chain A, domain 4"/>
    <property type="match status" value="1"/>
</dbReference>
<dbReference type="SUPFAM" id="SSF53067">
    <property type="entry name" value="Actin-like ATPase domain"/>
    <property type="match status" value="2"/>
</dbReference>
<evidence type="ECO:0000256" key="2">
    <source>
        <dbReference type="ARBA" id="ARBA00022490"/>
    </source>
</evidence>
<dbReference type="RefSeq" id="XP_002679889.1">
    <property type="nucleotide sequence ID" value="XM_002679843.1"/>
</dbReference>
<keyword evidence="2" id="KW-0963">Cytoplasm</keyword>
<protein>
    <recommendedName>
        <fullName evidence="9">Actin</fullName>
    </recommendedName>
</protein>
<dbReference type="Gene3D" id="3.30.420.40">
    <property type="match status" value="2"/>
</dbReference>
<dbReference type="GO" id="GO:0005524">
    <property type="term" value="F:ATP binding"/>
    <property type="evidence" value="ECO:0007669"/>
    <property type="project" value="UniProtKB-KW"/>
</dbReference>
<keyword evidence="8" id="KW-1185">Reference proteome</keyword>
<dbReference type="Proteomes" id="UP000006671">
    <property type="component" value="Unassembled WGS sequence"/>
</dbReference>
<dbReference type="eggNOG" id="KOG0676">
    <property type="taxonomic scope" value="Eukaryota"/>
</dbReference>
<evidence type="ECO:0000256" key="4">
    <source>
        <dbReference type="ARBA" id="ARBA00022840"/>
    </source>
</evidence>
<dbReference type="InterPro" id="IPR004000">
    <property type="entry name" value="Actin"/>
</dbReference>
<comment type="similarity">
    <text evidence="6">Belongs to the actin family.</text>
</comment>
<dbReference type="PRINTS" id="PR00190">
    <property type="entry name" value="ACTIN"/>
</dbReference>
<evidence type="ECO:0000256" key="1">
    <source>
        <dbReference type="ARBA" id="ARBA00004245"/>
    </source>
</evidence>
<dbReference type="InParanoid" id="D2V8A6"/>
<dbReference type="STRING" id="5762.D2V8A6"/>